<keyword evidence="1" id="KW-0862">Zinc</keyword>
<evidence type="ECO:0000256" key="1">
    <source>
        <dbReference type="PROSITE-ProRule" id="PRU00175"/>
    </source>
</evidence>
<feature type="domain" description="Ubiquitin-like" evidence="2">
    <location>
        <begin position="96"/>
        <end position="167"/>
    </location>
</feature>
<dbReference type="PROSITE" id="PS50053">
    <property type="entry name" value="UBIQUITIN_2"/>
    <property type="match status" value="1"/>
</dbReference>
<dbReference type="InterPro" id="IPR001841">
    <property type="entry name" value="Znf_RING"/>
</dbReference>
<reference evidence="4" key="1">
    <citation type="submission" date="2021-06" db="EMBL/GenBank/DDBJ databases">
        <authorList>
            <person name="Kallberg Y."/>
            <person name="Tangrot J."/>
            <person name="Rosling A."/>
        </authorList>
    </citation>
    <scope>NUCLEOTIDE SEQUENCE</scope>
    <source>
        <strain evidence="4">MA453B</strain>
    </source>
</reference>
<evidence type="ECO:0000259" key="3">
    <source>
        <dbReference type="PROSITE" id="PS50089"/>
    </source>
</evidence>
<keyword evidence="1" id="KW-0863">Zinc-finger</keyword>
<dbReference type="InterPro" id="IPR003325">
    <property type="entry name" value="TerD"/>
</dbReference>
<dbReference type="Gene3D" id="3.30.40.10">
    <property type="entry name" value="Zinc/RING finger domain, C3HC4 (zinc finger)"/>
    <property type="match status" value="1"/>
</dbReference>
<dbReference type="GO" id="GO:0008270">
    <property type="term" value="F:zinc ion binding"/>
    <property type="evidence" value="ECO:0007669"/>
    <property type="project" value="UniProtKB-KW"/>
</dbReference>
<keyword evidence="1" id="KW-0479">Metal-binding</keyword>
<dbReference type="InterPro" id="IPR051324">
    <property type="entry name" value="Stress/Tellurium_Resist"/>
</dbReference>
<gene>
    <name evidence="4" type="ORF">DERYTH_LOCUS4237</name>
</gene>
<dbReference type="OrthoDB" id="2318873at2759"/>
<dbReference type="Gene3D" id="2.60.60.30">
    <property type="entry name" value="sav2460 like domains"/>
    <property type="match status" value="1"/>
</dbReference>
<dbReference type="PROSITE" id="PS50089">
    <property type="entry name" value="ZF_RING_2"/>
    <property type="match status" value="1"/>
</dbReference>
<dbReference type="Gene3D" id="3.10.20.90">
    <property type="entry name" value="Phosphatidylinositol 3-kinase Catalytic Subunit, Chain A, domain 1"/>
    <property type="match status" value="1"/>
</dbReference>
<dbReference type="EMBL" id="CAJVPY010001597">
    <property type="protein sequence ID" value="CAG8528731.1"/>
    <property type="molecule type" value="Genomic_DNA"/>
</dbReference>
<dbReference type="Pfam" id="PF00240">
    <property type="entry name" value="ubiquitin"/>
    <property type="match status" value="1"/>
</dbReference>
<evidence type="ECO:0000259" key="2">
    <source>
        <dbReference type="PROSITE" id="PS50053"/>
    </source>
</evidence>
<organism evidence="4 5">
    <name type="scientific">Dentiscutata erythropus</name>
    <dbReference type="NCBI Taxonomy" id="1348616"/>
    <lineage>
        <taxon>Eukaryota</taxon>
        <taxon>Fungi</taxon>
        <taxon>Fungi incertae sedis</taxon>
        <taxon>Mucoromycota</taxon>
        <taxon>Glomeromycotina</taxon>
        <taxon>Glomeromycetes</taxon>
        <taxon>Diversisporales</taxon>
        <taxon>Gigasporaceae</taxon>
        <taxon>Dentiscutata</taxon>
    </lineage>
</organism>
<name>A0A9N9FF44_9GLOM</name>
<dbReference type="CDD" id="cd06974">
    <property type="entry name" value="TerD_like"/>
    <property type="match status" value="1"/>
</dbReference>
<feature type="domain" description="RING-type" evidence="3">
    <location>
        <begin position="3"/>
        <end position="51"/>
    </location>
</feature>
<dbReference type="AlphaFoldDB" id="A0A9N9FF44"/>
<dbReference type="SUPFAM" id="SSF54236">
    <property type="entry name" value="Ubiquitin-like"/>
    <property type="match status" value="1"/>
</dbReference>
<dbReference type="PANTHER" id="PTHR32097:SF17">
    <property type="entry name" value="CAMP-BINDING PROTEIN 1-RELATED"/>
    <property type="match status" value="1"/>
</dbReference>
<protein>
    <submittedName>
        <fullName evidence="4">23271_t:CDS:1</fullName>
    </submittedName>
</protein>
<dbReference type="InterPro" id="IPR029071">
    <property type="entry name" value="Ubiquitin-like_domsf"/>
</dbReference>
<dbReference type="InterPro" id="IPR013083">
    <property type="entry name" value="Znf_RING/FYVE/PHD"/>
</dbReference>
<accession>A0A9N9FF44</accession>
<evidence type="ECO:0000313" key="4">
    <source>
        <dbReference type="EMBL" id="CAG8528731.1"/>
    </source>
</evidence>
<dbReference type="Pfam" id="PF02342">
    <property type="entry name" value="TerD"/>
    <property type="match status" value="1"/>
</dbReference>
<dbReference type="Proteomes" id="UP000789405">
    <property type="component" value="Unassembled WGS sequence"/>
</dbReference>
<sequence>MKCEKCQIDKLSEEFPFDTISSKCEHITSWCLKCLVKYLKETQQHQCPICKTELTEQEFNDYCLLWDNASFKIDLESFSQERTKFPEQDSTNSEIFYVVRLNGEKFEFKLSEINTVRELKHRLMNYTKIDTDRQMLIHKNVELKNYRIDDTLASYGICANSYIQFIVVLYSVSKKEAVKNLAFDLYWGYPDRGLDYLDGSCLIYKGENLWKTYDWSHLSYTEIPYIKHSGDIMNNENAKLEKFPKDVTQLYLVLSSFRKPTIGHFRNPSFKLYDEERPDKQLCNYNITKAHESQAIIMCLINRSHGNWNVIEVGRQSQGNTNNYSPIVESIKEIRNILKKRFDIG</sequence>
<proteinExistence type="predicted"/>
<dbReference type="CDD" id="cd17039">
    <property type="entry name" value="Ubl_ubiquitin_like"/>
    <property type="match status" value="1"/>
</dbReference>
<evidence type="ECO:0000313" key="5">
    <source>
        <dbReference type="Proteomes" id="UP000789405"/>
    </source>
</evidence>
<dbReference type="InterPro" id="IPR000626">
    <property type="entry name" value="Ubiquitin-like_dom"/>
</dbReference>
<keyword evidence="5" id="KW-1185">Reference proteome</keyword>
<comment type="caution">
    <text evidence="4">The sequence shown here is derived from an EMBL/GenBank/DDBJ whole genome shotgun (WGS) entry which is preliminary data.</text>
</comment>
<dbReference type="PANTHER" id="PTHR32097">
    <property type="entry name" value="CAMP-BINDING PROTEIN 1-RELATED"/>
    <property type="match status" value="1"/>
</dbReference>